<evidence type="ECO:0000313" key="2">
    <source>
        <dbReference type="Proteomes" id="UP000299102"/>
    </source>
</evidence>
<evidence type="ECO:0000313" key="1">
    <source>
        <dbReference type="EMBL" id="GBP29185.1"/>
    </source>
</evidence>
<reference evidence="1 2" key="1">
    <citation type="journal article" date="2019" name="Commun. Biol.">
        <title>The bagworm genome reveals a unique fibroin gene that provides high tensile strength.</title>
        <authorList>
            <person name="Kono N."/>
            <person name="Nakamura H."/>
            <person name="Ohtoshi R."/>
            <person name="Tomita M."/>
            <person name="Numata K."/>
            <person name="Arakawa K."/>
        </authorList>
    </citation>
    <scope>NUCLEOTIDE SEQUENCE [LARGE SCALE GENOMIC DNA]</scope>
</reference>
<protein>
    <submittedName>
        <fullName evidence="1">Uncharacterized protein</fullName>
    </submittedName>
</protein>
<organism evidence="1 2">
    <name type="scientific">Eumeta variegata</name>
    <name type="common">Bagworm moth</name>
    <name type="synonym">Eumeta japonica</name>
    <dbReference type="NCBI Taxonomy" id="151549"/>
    <lineage>
        <taxon>Eukaryota</taxon>
        <taxon>Metazoa</taxon>
        <taxon>Ecdysozoa</taxon>
        <taxon>Arthropoda</taxon>
        <taxon>Hexapoda</taxon>
        <taxon>Insecta</taxon>
        <taxon>Pterygota</taxon>
        <taxon>Neoptera</taxon>
        <taxon>Endopterygota</taxon>
        <taxon>Lepidoptera</taxon>
        <taxon>Glossata</taxon>
        <taxon>Ditrysia</taxon>
        <taxon>Tineoidea</taxon>
        <taxon>Psychidae</taxon>
        <taxon>Oiketicinae</taxon>
        <taxon>Eumeta</taxon>
    </lineage>
</organism>
<comment type="caution">
    <text evidence="1">The sequence shown here is derived from an EMBL/GenBank/DDBJ whole genome shotgun (WGS) entry which is preliminary data.</text>
</comment>
<gene>
    <name evidence="1" type="ORF">EVAR_17723_1</name>
</gene>
<proteinExistence type="predicted"/>
<keyword evidence="2" id="KW-1185">Reference proteome</keyword>
<dbReference type="Proteomes" id="UP000299102">
    <property type="component" value="Unassembled WGS sequence"/>
</dbReference>
<name>A0A4C1URV0_EUMVA</name>
<sequence length="108" mass="12093">MGRVHRYRIPSHEADNALVIPLRLLVYMGGGDRILFDGSHARLRLKNAMKKKYVCRTPPNEVIAPKDVAPSAHLPRGVLAMNPATWPACAQTGGQYSRPTDKYREPCR</sequence>
<accession>A0A4C1URV0</accession>
<dbReference type="AlphaFoldDB" id="A0A4C1URV0"/>
<dbReference type="EMBL" id="BGZK01000216">
    <property type="protein sequence ID" value="GBP29185.1"/>
    <property type="molecule type" value="Genomic_DNA"/>
</dbReference>